<reference evidence="2 3" key="1">
    <citation type="journal article" date="2023" name="Nat. Commun.">
        <title>Origin of minicircular mitochondrial genomes in red algae.</title>
        <authorList>
            <person name="Lee Y."/>
            <person name="Cho C.H."/>
            <person name="Lee Y.M."/>
            <person name="Park S.I."/>
            <person name="Yang J.H."/>
            <person name="West J.A."/>
            <person name="Bhattacharya D."/>
            <person name="Yoon H.S."/>
        </authorList>
    </citation>
    <scope>NUCLEOTIDE SEQUENCE [LARGE SCALE GENOMIC DNA]</scope>
    <source>
        <strain evidence="2 3">CCMP1338</strain>
        <tissue evidence="2">Whole cell</tissue>
    </source>
</reference>
<comment type="caution">
    <text evidence="2">The sequence shown here is derived from an EMBL/GenBank/DDBJ whole genome shotgun (WGS) entry which is preliminary data.</text>
</comment>
<gene>
    <name evidence="2" type="ORF">NDN08_003040</name>
</gene>
<evidence type="ECO:0000313" key="2">
    <source>
        <dbReference type="EMBL" id="KAJ8906547.1"/>
    </source>
</evidence>
<protein>
    <recommendedName>
        <fullName evidence="4">Protein phosphatase inhibitor 2</fullName>
    </recommendedName>
</protein>
<keyword evidence="3" id="KW-1185">Reference proteome</keyword>
<evidence type="ECO:0000256" key="1">
    <source>
        <dbReference type="SAM" id="MobiDB-lite"/>
    </source>
</evidence>
<organism evidence="2 3">
    <name type="scientific">Rhodosorus marinus</name>
    <dbReference type="NCBI Taxonomy" id="101924"/>
    <lineage>
        <taxon>Eukaryota</taxon>
        <taxon>Rhodophyta</taxon>
        <taxon>Stylonematophyceae</taxon>
        <taxon>Stylonematales</taxon>
        <taxon>Stylonemataceae</taxon>
        <taxon>Rhodosorus</taxon>
    </lineage>
</organism>
<feature type="compositionally biased region" description="Polar residues" evidence="1">
    <location>
        <begin position="107"/>
        <end position="119"/>
    </location>
</feature>
<dbReference type="AlphaFoldDB" id="A0AAV8UZP0"/>
<dbReference type="GO" id="GO:0004864">
    <property type="term" value="F:protein phosphatase inhibitor activity"/>
    <property type="evidence" value="ECO:0007669"/>
    <property type="project" value="InterPro"/>
</dbReference>
<sequence length="187" mass="21346">MDGAEGRSALKKIEDGEEETAYDDHSHKKSRLHWDEANLEENWKEVQRNPKMKIDEPKTPYHRPQSDSESWTAGSSRGDSEPPSPSQMVWMDEKQLEGFESLERQMNEQQGSSSGSTPRSRNHEEFLKMRRKFYHKEFRSSAELGEIDEQKEAKENGALNEEDSSGPPLESTDAVVETQDAESTSKA</sequence>
<feature type="region of interest" description="Disordered" evidence="1">
    <location>
        <begin position="139"/>
        <end position="187"/>
    </location>
</feature>
<evidence type="ECO:0008006" key="4">
    <source>
        <dbReference type="Google" id="ProtNLM"/>
    </source>
</evidence>
<proteinExistence type="predicted"/>
<dbReference type="Pfam" id="PF04979">
    <property type="entry name" value="IPP-2"/>
    <property type="match status" value="1"/>
</dbReference>
<accession>A0AAV8UZP0</accession>
<dbReference type="GO" id="GO:0009966">
    <property type="term" value="P:regulation of signal transduction"/>
    <property type="evidence" value="ECO:0007669"/>
    <property type="project" value="InterPro"/>
</dbReference>
<dbReference type="EMBL" id="JAMWBK010000003">
    <property type="protein sequence ID" value="KAJ8906547.1"/>
    <property type="molecule type" value="Genomic_DNA"/>
</dbReference>
<dbReference type="PANTHER" id="PTHR12398:SF20">
    <property type="entry name" value="PROTEIN PHOSPHATASE 1 REGULATORY INHIBITOR SUBUNIT 2"/>
    <property type="match status" value="1"/>
</dbReference>
<feature type="compositionally biased region" description="Basic and acidic residues" evidence="1">
    <location>
        <begin position="22"/>
        <end position="59"/>
    </location>
</feature>
<name>A0AAV8UZP0_9RHOD</name>
<dbReference type="InterPro" id="IPR007062">
    <property type="entry name" value="PPI-2"/>
</dbReference>
<feature type="compositionally biased region" description="Basic and acidic residues" evidence="1">
    <location>
        <begin position="91"/>
        <end position="106"/>
    </location>
</feature>
<evidence type="ECO:0000313" key="3">
    <source>
        <dbReference type="Proteomes" id="UP001157974"/>
    </source>
</evidence>
<feature type="compositionally biased region" description="Polar residues" evidence="1">
    <location>
        <begin position="67"/>
        <end position="77"/>
    </location>
</feature>
<dbReference type="Proteomes" id="UP001157974">
    <property type="component" value="Unassembled WGS sequence"/>
</dbReference>
<feature type="region of interest" description="Disordered" evidence="1">
    <location>
        <begin position="1"/>
        <end position="126"/>
    </location>
</feature>
<dbReference type="PANTHER" id="PTHR12398">
    <property type="entry name" value="PROTEIN PHOSPHATASE INHIBITOR"/>
    <property type="match status" value="1"/>
</dbReference>